<accession>A0A8K0GJW7</accession>
<dbReference type="Gene3D" id="2.60.40.790">
    <property type="match status" value="1"/>
</dbReference>
<dbReference type="CDD" id="cd06526">
    <property type="entry name" value="metazoan_ACD"/>
    <property type="match status" value="1"/>
</dbReference>
<keyword evidence="4" id="KW-0346">Stress response</keyword>
<keyword evidence="12" id="KW-1185">Reference proteome</keyword>
<evidence type="ECO:0000259" key="10">
    <source>
        <dbReference type="PROSITE" id="PS01031"/>
    </source>
</evidence>
<comment type="similarity">
    <text evidence="5 7 8">Belongs to the small heat shock protein (HSP20) family.</text>
</comment>
<organism evidence="11 12">
    <name type="scientific">Ignelater luminosus</name>
    <name type="common">Cucubano</name>
    <name type="synonym">Pyrophorus luminosus</name>
    <dbReference type="NCBI Taxonomy" id="2038154"/>
    <lineage>
        <taxon>Eukaryota</taxon>
        <taxon>Metazoa</taxon>
        <taxon>Ecdysozoa</taxon>
        <taxon>Arthropoda</taxon>
        <taxon>Hexapoda</taxon>
        <taxon>Insecta</taxon>
        <taxon>Pterygota</taxon>
        <taxon>Neoptera</taxon>
        <taxon>Endopterygota</taxon>
        <taxon>Coleoptera</taxon>
        <taxon>Polyphaga</taxon>
        <taxon>Elateriformia</taxon>
        <taxon>Elateroidea</taxon>
        <taxon>Elateridae</taxon>
        <taxon>Agrypninae</taxon>
        <taxon>Pyrophorini</taxon>
        <taxon>Ignelater</taxon>
    </lineage>
</organism>
<feature type="binding site" evidence="6">
    <location>
        <position position="113"/>
    </location>
    <ligand>
        <name>Zn(2+)</name>
        <dbReference type="ChEBI" id="CHEBI:29105"/>
        <label>1</label>
    </ligand>
</feature>
<dbReference type="SUPFAM" id="SSF49764">
    <property type="entry name" value="HSP20-like chaperones"/>
    <property type="match status" value="1"/>
</dbReference>
<evidence type="ECO:0000313" key="11">
    <source>
        <dbReference type="EMBL" id="KAF2900523.1"/>
    </source>
</evidence>
<dbReference type="InterPro" id="IPR008978">
    <property type="entry name" value="HSP20-like_chaperone"/>
</dbReference>
<evidence type="ECO:0000256" key="7">
    <source>
        <dbReference type="PROSITE-ProRule" id="PRU00285"/>
    </source>
</evidence>
<dbReference type="GO" id="GO:0005212">
    <property type="term" value="F:structural constituent of eye lens"/>
    <property type="evidence" value="ECO:0007669"/>
    <property type="project" value="UniProtKB-KW"/>
</dbReference>
<evidence type="ECO:0000256" key="6">
    <source>
        <dbReference type="PIRSR" id="PIRSR036514-1"/>
    </source>
</evidence>
<evidence type="ECO:0000256" key="5">
    <source>
        <dbReference type="PIRNR" id="PIRNR036514"/>
    </source>
</evidence>
<dbReference type="GO" id="GO:0005737">
    <property type="term" value="C:cytoplasm"/>
    <property type="evidence" value="ECO:0007669"/>
    <property type="project" value="TreeGrafter"/>
</dbReference>
<evidence type="ECO:0000256" key="4">
    <source>
        <dbReference type="ARBA" id="ARBA00023016"/>
    </source>
</evidence>
<protein>
    <recommendedName>
        <fullName evidence="10">SHSP domain-containing protein</fullName>
    </recommendedName>
</protein>
<dbReference type="GO" id="GO:0009408">
    <property type="term" value="P:response to heat"/>
    <property type="evidence" value="ECO:0007669"/>
    <property type="project" value="UniProtKB-ARBA"/>
</dbReference>
<evidence type="ECO:0000256" key="2">
    <source>
        <dbReference type="ARBA" id="ARBA00022723"/>
    </source>
</evidence>
<dbReference type="PIRSF" id="PIRSF036514">
    <property type="entry name" value="Sm_HSP_B1"/>
    <property type="match status" value="1"/>
</dbReference>
<dbReference type="PROSITE" id="PS01031">
    <property type="entry name" value="SHSP"/>
    <property type="match status" value="1"/>
</dbReference>
<feature type="domain" description="SHSP" evidence="10">
    <location>
        <begin position="58"/>
        <end position="167"/>
    </location>
</feature>
<dbReference type="OrthoDB" id="1431247at2759"/>
<evidence type="ECO:0000313" key="12">
    <source>
        <dbReference type="Proteomes" id="UP000801492"/>
    </source>
</evidence>
<dbReference type="GO" id="GO:0046872">
    <property type="term" value="F:metal ion binding"/>
    <property type="evidence" value="ECO:0007669"/>
    <property type="project" value="UniProtKB-KW"/>
</dbReference>
<feature type="binding site" evidence="6">
    <location>
        <position position="106"/>
    </location>
    <ligand>
        <name>Zn(2+)</name>
        <dbReference type="ChEBI" id="CHEBI:29105"/>
        <label>1</label>
    </ligand>
</feature>
<dbReference type="InterPro" id="IPR055269">
    <property type="entry name" value="Alpha-crystallin/HSP_16"/>
</dbReference>
<name>A0A8K0GJW7_IGNLU</name>
<evidence type="ECO:0000256" key="3">
    <source>
        <dbReference type="ARBA" id="ARBA00022833"/>
    </source>
</evidence>
<dbReference type="EMBL" id="VTPC01002138">
    <property type="protein sequence ID" value="KAF2900523.1"/>
    <property type="molecule type" value="Genomic_DNA"/>
</dbReference>
<dbReference type="GO" id="GO:0005634">
    <property type="term" value="C:nucleus"/>
    <property type="evidence" value="ECO:0007669"/>
    <property type="project" value="TreeGrafter"/>
</dbReference>
<dbReference type="AlphaFoldDB" id="A0A8K0GJW7"/>
<dbReference type="PRINTS" id="PR00299">
    <property type="entry name" value="ACRYSTALLIN"/>
</dbReference>
<sequence length="186" mass="20937">MSLLPLLFSDNWDATRPSRILDQHFGVGLDNADLLSPLIHPFNSMSLIRNHPGYYRPWRVARTDSGSTLKIDKDKYQVTLDVQQFAPDEITVKVTGNNTITVEGKHEEKQDEHGFVSRNFIRRYVLPDGHDINNVVSTLSSDGVLSITAPRTAESGEEHRTIPIQQTGAPMKVTEKKQEDQASQNE</sequence>
<dbReference type="Pfam" id="PF00011">
    <property type="entry name" value="HSP20"/>
    <property type="match status" value="1"/>
</dbReference>
<dbReference type="PANTHER" id="PTHR45640">
    <property type="entry name" value="HEAT SHOCK PROTEIN HSP-12.2-RELATED"/>
    <property type="match status" value="1"/>
</dbReference>
<keyword evidence="3 6" id="KW-0862">Zinc</keyword>
<keyword evidence="1" id="KW-0273">Eye lens protein</keyword>
<reference evidence="11" key="1">
    <citation type="submission" date="2019-08" db="EMBL/GenBank/DDBJ databases">
        <title>The genome of the North American firefly Photinus pyralis.</title>
        <authorList>
            <consortium name="Photinus pyralis genome working group"/>
            <person name="Fallon T.R."/>
            <person name="Sander Lower S.E."/>
            <person name="Weng J.-K."/>
        </authorList>
    </citation>
    <scope>NUCLEOTIDE SEQUENCE</scope>
    <source>
        <strain evidence="11">TRF0915ILg1</strain>
        <tissue evidence="11">Whole body</tissue>
    </source>
</reference>
<dbReference type="Pfam" id="PF00525">
    <property type="entry name" value="Crystallin"/>
    <property type="match status" value="1"/>
</dbReference>
<feature type="region of interest" description="Disordered" evidence="9">
    <location>
        <begin position="151"/>
        <end position="186"/>
    </location>
</feature>
<dbReference type="InterPro" id="IPR001436">
    <property type="entry name" value="Alpha-crystallin/sHSP_animal"/>
</dbReference>
<keyword evidence="2 6" id="KW-0479">Metal-binding</keyword>
<dbReference type="GO" id="GO:0042026">
    <property type="term" value="P:protein refolding"/>
    <property type="evidence" value="ECO:0007669"/>
    <property type="project" value="TreeGrafter"/>
</dbReference>
<dbReference type="InterPro" id="IPR003090">
    <property type="entry name" value="Alpha-crystallin_N"/>
</dbReference>
<dbReference type="InterPro" id="IPR002068">
    <property type="entry name" value="A-crystallin/Hsp20_dom"/>
</dbReference>
<dbReference type="GO" id="GO:0051082">
    <property type="term" value="F:unfolded protein binding"/>
    <property type="evidence" value="ECO:0007669"/>
    <property type="project" value="TreeGrafter"/>
</dbReference>
<dbReference type="PANTHER" id="PTHR45640:SF13">
    <property type="entry name" value="HEAT SHOCK PROTEIN 22-RELATED"/>
    <property type="match status" value="1"/>
</dbReference>
<proteinExistence type="inferred from homology"/>
<feature type="binding site" evidence="6">
    <location>
        <position position="108"/>
    </location>
    <ligand>
        <name>Zn(2+)</name>
        <dbReference type="ChEBI" id="CHEBI:29105"/>
        <label>1</label>
    </ligand>
</feature>
<dbReference type="Proteomes" id="UP000801492">
    <property type="component" value="Unassembled WGS sequence"/>
</dbReference>
<evidence type="ECO:0000256" key="1">
    <source>
        <dbReference type="ARBA" id="ARBA00022613"/>
    </source>
</evidence>
<comment type="caution">
    <text evidence="11">The sequence shown here is derived from an EMBL/GenBank/DDBJ whole genome shotgun (WGS) entry which is preliminary data.</text>
</comment>
<evidence type="ECO:0000256" key="8">
    <source>
        <dbReference type="RuleBase" id="RU003616"/>
    </source>
</evidence>
<gene>
    <name evidence="11" type="ORF">ILUMI_05662</name>
</gene>
<evidence type="ECO:0000256" key="9">
    <source>
        <dbReference type="SAM" id="MobiDB-lite"/>
    </source>
</evidence>